<dbReference type="Proteomes" id="UP001152049">
    <property type="component" value="Unassembled WGS sequence"/>
</dbReference>
<evidence type="ECO:0000256" key="1">
    <source>
        <dbReference type="SAM" id="MobiDB-lite"/>
    </source>
</evidence>
<proteinExistence type="predicted"/>
<keyword evidence="3" id="KW-1185">Reference proteome</keyword>
<gene>
    <name evidence="2" type="ORF">NW762_003649</name>
</gene>
<feature type="compositionally biased region" description="Polar residues" evidence="1">
    <location>
        <begin position="152"/>
        <end position="161"/>
    </location>
</feature>
<protein>
    <submittedName>
        <fullName evidence="2">Uncharacterized protein</fullName>
    </submittedName>
</protein>
<evidence type="ECO:0000313" key="2">
    <source>
        <dbReference type="EMBL" id="KAJ4267542.1"/>
    </source>
</evidence>
<sequence length="211" mass="23606">MSPEESPDEGGAAATKKPWNIHLDRENEPETIYCHEIEEMGLRNVLTRVLANVGSTSVRKQRLQDVHNVLVNLAVRRRYAGGRLVVTIKHLDKAWHYFDIRLLVPEFRNSDQEQANTAFPGDLSAAEDHVTDGVSSSNSQSNKVTATIVKDSAQSPSQSTKRTSDDKTVKSYPVSALTPKPPKRMPSDDVDRPKKLRTYYLNPSVSRRSPV</sequence>
<name>A0A9W8SBD3_9HYPO</name>
<dbReference type="AlphaFoldDB" id="A0A9W8SBD3"/>
<feature type="region of interest" description="Disordered" evidence="1">
    <location>
        <begin position="128"/>
        <end position="211"/>
    </location>
</feature>
<evidence type="ECO:0000313" key="3">
    <source>
        <dbReference type="Proteomes" id="UP001152049"/>
    </source>
</evidence>
<accession>A0A9W8SBD3</accession>
<comment type="caution">
    <text evidence="2">The sequence shown here is derived from an EMBL/GenBank/DDBJ whole genome shotgun (WGS) entry which is preliminary data.</text>
</comment>
<dbReference type="OrthoDB" id="5105441at2759"/>
<reference evidence="2" key="1">
    <citation type="submission" date="2022-09" db="EMBL/GenBank/DDBJ databases">
        <title>Fusarium specimens isolated from Avocado Roots.</title>
        <authorList>
            <person name="Stajich J."/>
            <person name="Roper C."/>
            <person name="Heimlech-Rivalta G."/>
        </authorList>
    </citation>
    <scope>NUCLEOTIDE SEQUENCE</scope>
    <source>
        <strain evidence="2">CF00136</strain>
    </source>
</reference>
<feature type="compositionally biased region" description="Polar residues" evidence="1">
    <location>
        <begin position="133"/>
        <end position="145"/>
    </location>
</feature>
<organism evidence="2 3">
    <name type="scientific">Fusarium torreyae</name>
    <dbReference type="NCBI Taxonomy" id="1237075"/>
    <lineage>
        <taxon>Eukaryota</taxon>
        <taxon>Fungi</taxon>
        <taxon>Dikarya</taxon>
        <taxon>Ascomycota</taxon>
        <taxon>Pezizomycotina</taxon>
        <taxon>Sordariomycetes</taxon>
        <taxon>Hypocreomycetidae</taxon>
        <taxon>Hypocreales</taxon>
        <taxon>Nectriaceae</taxon>
        <taxon>Fusarium</taxon>
    </lineage>
</organism>
<feature type="compositionally biased region" description="Polar residues" evidence="1">
    <location>
        <begin position="201"/>
        <end position="211"/>
    </location>
</feature>
<dbReference type="EMBL" id="JAOQAZ010000004">
    <property type="protein sequence ID" value="KAJ4267542.1"/>
    <property type="molecule type" value="Genomic_DNA"/>
</dbReference>